<dbReference type="GO" id="GO:0003713">
    <property type="term" value="F:transcription coactivator activity"/>
    <property type="evidence" value="ECO:0007669"/>
    <property type="project" value="TreeGrafter"/>
</dbReference>
<keyword evidence="6" id="KW-1185">Reference proteome</keyword>
<dbReference type="PANTHER" id="PTHR12465">
    <property type="entry name" value="UBIQUITIN SPECIFIC PROTEASE HOMOLOG 49"/>
    <property type="match status" value="1"/>
</dbReference>
<sequence>MGVTCVSQWPVPDGKSGQQAVEMLQRRLEGTGATKAGSFCVDCETYMSGQSISPSKTAHVMHNTEHPLTCFAIMDSGTCLVADSNFDQLMTKLKGFYTPRKGAKIEVKGPRYEYVDFIVKIGTVTTGPTASSRGILVEVEYTPCVVPNDCWSLLSEFMGTFMGDNKPAIPQVLANKQDGVYSPTDTILQYLEHFNNYRKSTGNK</sequence>
<evidence type="ECO:0000256" key="4">
    <source>
        <dbReference type="ARBA" id="ARBA00023242"/>
    </source>
</evidence>
<dbReference type="KEGG" id="bbel:109471131"/>
<organism evidence="6 7">
    <name type="scientific">Branchiostoma belcheri</name>
    <name type="common">Amphioxus</name>
    <dbReference type="NCBI Taxonomy" id="7741"/>
    <lineage>
        <taxon>Eukaryota</taxon>
        <taxon>Metazoa</taxon>
        <taxon>Chordata</taxon>
        <taxon>Cephalochordata</taxon>
        <taxon>Leptocardii</taxon>
        <taxon>Amphioxiformes</taxon>
        <taxon>Branchiostomatidae</taxon>
        <taxon>Branchiostoma</taxon>
    </lineage>
</organism>
<accession>A0A6P4Z8H4</accession>
<evidence type="ECO:0000256" key="1">
    <source>
        <dbReference type="ARBA" id="ARBA00004123"/>
    </source>
</evidence>
<dbReference type="GO" id="GO:0016592">
    <property type="term" value="C:mediator complex"/>
    <property type="evidence" value="ECO:0007669"/>
    <property type="project" value="InterPro"/>
</dbReference>
<evidence type="ECO:0000313" key="7">
    <source>
        <dbReference type="RefSeq" id="XP_019625921.1"/>
    </source>
</evidence>
<proteinExistence type="inferred from homology"/>
<comment type="subunit">
    <text evidence="5">Component of the Mediator complex.</text>
</comment>
<evidence type="ECO:0000256" key="5">
    <source>
        <dbReference type="RuleBase" id="RU364152"/>
    </source>
</evidence>
<comment type="similarity">
    <text evidence="2 5">Belongs to the Mediator complex subunit 20 family.</text>
</comment>
<dbReference type="GO" id="GO:0006357">
    <property type="term" value="P:regulation of transcription by RNA polymerase II"/>
    <property type="evidence" value="ECO:0007669"/>
    <property type="project" value="InterPro"/>
</dbReference>
<keyword evidence="5" id="KW-0010">Activator</keyword>
<evidence type="ECO:0000256" key="3">
    <source>
        <dbReference type="ARBA" id="ARBA00019690"/>
    </source>
</evidence>
<keyword evidence="4 5" id="KW-0539">Nucleus</keyword>
<evidence type="ECO:0000256" key="2">
    <source>
        <dbReference type="ARBA" id="ARBA00010743"/>
    </source>
</evidence>
<reference evidence="7" key="1">
    <citation type="submission" date="2025-08" db="UniProtKB">
        <authorList>
            <consortium name="RefSeq"/>
        </authorList>
    </citation>
    <scope>IDENTIFICATION</scope>
    <source>
        <tissue evidence="7">Gonad</tissue>
    </source>
</reference>
<name>A0A6P4Z8H4_BRABE</name>
<dbReference type="AlphaFoldDB" id="A0A6P4Z8H4"/>
<dbReference type="OrthoDB" id="1854899at2759"/>
<dbReference type="Pfam" id="PF08612">
    <property type="entry name" value="Med20"/>
    <property type="match status" value="1"/>
</dbReference>
<gene>
    <name evidence="7" type="primary">LOC109471131</name>
    <name evidence="5" type="synonym">MED20</name>
</gene>
<keyword evidence="5" id="KW-0805">Transcription regulation</keyword>
<dbReference type="InterPro" id="IPR013921">
    <property type="entry name" value="Mediator_Med20"/>
</dbReference>
<protein>
    <recommendedName>
        <fullName evidence="3 5">Mediator of RNA polymerase II transcription subunit 20</fullName>
    </recommendedName>
    <alternativeName>
        <fullName evidence="5">Mediator complex subunit 20</fullName>
    </alternativeName>
</protein>
<dbReference type="Proteomes" id="UP000515135">
    <property type="component" value="Unplaced"/>
</dbReference>
<evidence type="ECO:0000313" key="6">
    <source>
        <dbReference type="Proteomes" id="UP000515135"/>
    </source>
</evidence>
<keyword evidence="5" id="KW-0804">Transcription</keyword>
<dbReference type="GeneID" id="109471131"/>
<comment type="function">
    <text evidence="5">Component of the Mediator complex, a coactivator involved in the regulated transcription of nearly all RNA polymerase II-dependent genes. Mediator functions as a bridge to convey information from gene-specific regulatory proteins to the basal RNA polymerase II transcription machinery. Mediator is recruited to promoters by direct interactions with regulatory proteins and serves as a scaffold for the assembly of a functional preinitiation complex with RNA polymerase II and the general transcription factors.</text>
</comment>
<dbReference type="RefSeq" id="XP_019625921.1">
    <property type="nucleotide sequence ID" value="XM_019770362.1"/>
</dbReference>
<comment type="subcellular location">
    <subcellularLocation>
        <location evidence="1 5">Nucleus</location>
    </subcellularLocation>
</comment>
<dbReference type="PANTHER" id="PTHR12465:SF0">
    <property type="entry name" value="MEDIATOR OF RNA POLYMERASE II TRANSCRIPTION SUBUNIT 20"/>
    <property type="match status" value="1"/>
</dbReference>